<dbReference type="Gene3D" id="3.20.170.20">
    <property type="entry name" value="Protein of unknown function DUF952"/>
    <property type="match status" value="1"/>
</dbReference>
<dbReference type="Pfam" id="PF06108">
    <property type="entry name" value="DUF952"/>
    <property type="match status" value="1"/>
</dbReference>
<dbReference type="PANTHER" id="PTHR34129">
    <property type="entry name" value="BLR1139 PROTEIN"/>
    <property type="match status" value="1"/>
</dbReference>
<reference evidence="1 2" key="1">
    <citation type="submission" date="2020-11" db="EMBL/GenBank/DDBJ databases">
        <title>Draft genome sequencing of a Lachnospiraceae strain isolated from anoxic soil subjected to BSD treatment.</title>
        <authorList>
            <person name="Uek A."/>
            <person name="Tonouchi A."/>
        </authorList>
    </citation>
    <scope>NUCLEOTIDE SEQUENCE [LARGE SCALE GENOMIC DNA]</scope>
    <source>
        <strain evidence="1 2">TB5</strain>
    </source>
</reference>
<accession>A0A7R7ICQ5</accession>
<organism evidence="1 2">
    <name type="scientific">Anaeromicropila herbilytica</name>
    <dbReference type="NCBI Taxonomy" id="2785025"/>
    <lineage>
        <taxon>Bacteria</taxon>
        <taxon>Bacillati</taxon>
        <taxon>Bacillota</taxon>
        <taxon>Clostridia</taxon>
        <taxon>Lachnospirales</taxon>
        <taxon>Lachnospiraceae</taxon>
        <taxon>Anaeromicropila</taxon>
    </lineage>
</organism>
<dbReference type="SUPFAM" id="SSF56399">
    <property type="entry name" value="ADP-ribosylation"/>
    <property type="match status" value="1"/>
</dbReference>
<keyword evidence="2" id="KW-1185">Reference proteome</keyword>
<protein>
    <recommendedName>
        <fullName evidence="3">DUF952 domain-containing protein</fullName>
    </recommendedName>
</protein>
<dbReference type="InterPro" id="IPR009297">
    <property type="entry name" value="DUF952"/>
</dbReference>
<proteinExistence type="predicted"/>
<evidence type="ECO:0000313" key="1">
    <source>
        <dbReference type="EMBL" id="BCN30772.1"/>
    </source>
</evidence>
<evidence type="ECO:0000313" key="2">
    <source>
        <dbReference type="Proteomes" id="UP000595897"/>
    </source>
</evidence>
<dbReference type="Proteomes" id="UP000595897">
    <property type="component" value="Chromosome"/>
</dbReference>
<name>A0A7R7ICQ5_9FIRM</name>
<evidence type="ECO:0008006" key="3">
    <source>
        <dbReference type="Google" id="ProtNLM"/>
    </source>
</evidence>
<dbReference type="KEGG" id="ahb:bsdtb5_20670"/>
<sequence>MIILNCMEKARWEKVREEITFGKTEIQKEGFIHCSPIKYWWRVAPYFQSVEEELVLLCIDTEKLTSPVKWEDGDNSGREYPHIYGEINVDSIIQVLPFNKDKDGNYIKNIEFKEYKNE</sequence>
<dbReference type="PANTHER" id="PTHR34129:SF1">
    <property type="entry name" value="DUF952 DOMAIN-CONTAINING PROTEIN"/>
    <property type="match status" value="1"/>
</dbReference>
<dbReference type="AlphaFoldDB" id="A0A7R7ICQ5"/>
<dbReference type="EMBL" id="AP024169">
    <property type="protein sequence ID" value="BCN30772.1"/>
    <property type="molecule type" value="Genomic_DNA"/>
</dbReference>
<gene>
    <name evidence="1" type="ORF">bsdtb5_20670</name>
</gene>
<dbReference type="RefSeq" id="WP_271715967.1">
    <property type="nucleotide sequence ID" value="NZ_AP024169.1"/>
</dbReference>